<name>A0A9Q5I193_SANBA</name>
<feature type="region of interest" description="Disordered" evidence="1">
    <location>
        <begin position="1"/>
        <end position="20"/>
    </location>
</feature>
<evidence type="ECO:0000313" key="3">
    <source>
        <dbReference type="Proteomes" id="UP000757232"/>
    </source>
</evidence>
<dbReference type="GO" id="GO:0051787">
    <property type="term" value="F:misfolded protein binding"/>
    <property type="evidence" value="ECO:0007669"/>
    <property type="project" value="TreeGrafter"/>
</dbReference>
<dbReference type="AlphaFoldDB" id="A0A9Q5I193"/>
<dbReference type="InterPro" id="IPR051727">
    <property type="entry name" value="DnaJ_C3_Co-chaperones"/>
</dbReference>
<dbReference type="Gene3D" id="1.25.40.10">
    <property type="entry name" value="Tetratricopeptide repeat domain"/>
    <property type="match status" value="1"/>
</dbReference>
<dbReference type="InterPro" id="IPR011990">
    <property type="entry name" value="TPR-like_helical_dom_sf"/>
</dbReference>
<sequence length="339" mass="38750">MSRQSIGDIPLTDPPEMSPEDPDLYYKRACLYFGEQDFDLSEQDVDSVIKLSNGTIASRAWLLKSRIYTSRGDWKFSRQLLTENFNQSDAFGAQSSEQLRIIDILESRWSEAKNAERRRKFADCYRISTTLIESSPHSRRVRELHASCAFETFHLQQTGSDLTTLAKLRDASVDDFLNAARFSYFFAPEGGSSNSLKLLRECLQRFSRNVECPSLGKRFKKLDTSFVLLAELLQAEDWKGLVSYLIQTRANQTTPGFLPKFDVELSRSLSAVSFDTKQVSKRRRLLTRLLCVSAENLSLDTISLNIWCRNHGTLFRPRAAPREATLGEMAREIWGWISA</sequence>
<dbReference type="PANTHER" id="PTHR44140:SF2">
    <property type="entry name" value="LD25575P"/>
    <property type="match status" value="1"/>
</dbReference>
<gene>
    <name evidence="2" type="ORF">A7U60_g3013</name>
</gene>
<comment type="caution">
    <text evidence="2">The sequence shown here is derived from an EMBL/GenBank/DDBJ whole genome shotgun (WGS) entry which is preliminary data.</text>
</comment>
<evidence type="ECO:0000313" key="2">
    <source>
        <dbReference type="EMBL" id="OCB89831.1"/>
    </source>
</evidence>
<evidence type="ECO:0000256" key="1">
    <source>
        <dbReference type="SAM" id="MobiDB-lite"/>
    </source>
</evidence>
<dbReference type="EMBL" id="LNZH02000148">
    <property type="protein sequence ID" value="OCB89831.1"/>
    <property type="molecule type" value="Genomic_DNA"/>
</dbReference>
<reference evidence="2" key="1">
    <citation type="submission" date="2016-06" db="EMBL/GenBank/DDBJ databases">
        <title>Draft Genome sequence of the fungus Inonotus baumii.</title>
        <authorList>
            <person name="Zhu H."/>
            <person name="Lin W."/>
        </authorList>
    </citation>
    <scope>NUCLEOTIDE SEQUENCE</scope>
    <source>
        <strain evidence="2">821</strain>
    </source>
</reference>
<accession>A0A9Q5I193</accession>
<dbReference type="Proteomes" id="UP000757232">
    <property type="component" value="Unassembled WGS sequence"/>
</dbReference>
<dbReference type="SUPFAM" id="SSF48452">
    <property type="entry name" value="TPR-like"/>
    <property type="match status" value="1"/>
</dbReference>
<dbReference type="PANTHER" id="PTHR44140">
    <property type="entry name" value="LD25575P"/>
    <property type="match status" value="1"/>
</dbReference>
<organism evidence="2 3">
    <name type="scientific">Sanghuangporus baumii</name>
    <name type="common">Phellinus baumii</name>
    <dbReference type="NCBI Taxonomy" id="108892"/>
    <lineage>
        <taxon>Eukaryota</taxon>
        <taxon>Fungi</taxon>
        <taxon>Dikarya</taxon>
        <taxon>Basidiomycota</taxon>
        <taxon>Agaricomycotina</taxon>
        <taxon>Agaricomycetes</taxon>
        <taxon>Hymenochaetales</taxon>
        <taxon>Hymenochaetaceae</taxon>
        <taxon>Sanghuangporus</taxon>
    </lineage>
</organism>
<protein>
    <submittedName>
        <fullName evidence="2">TPR-like protein</fullName>
    </submittedName>
</protein>
<dbReference type="GO" id="GO:0034975">
    <property type="term" value="P:protein folding in endoplasmic reticulum"/>
    <property type="evidence" value="ECO:0007669"/>
    <property type="project" value="TreeGrafter"/>
</dbReference>
<keyword evidence="3" id="KW-1185">Reference proteome</keyword>
<proteinExistence type="predicted"/>
<dbReference type="GO" id="GO:0005783">
    <property type="term" value="C:endoplasmic reticulum"/>
    <property type="evidence" value="ECO:0007669"/>
    <property type="project" value="TreeGrafter"/>
</dbReference>
<dbReference type="GO" id="GO:0051087">
    <property type="term" value="F:protein-folding chaperone binding"/>
    <property type="evidence" value="ECO:0007669"/>
    <property type="project" value="TreeGrafter"/>
</dbReference>